<keyword evidence="3" id="KW-1185">Reference proteome</keyword>
<dbReference type="EMBL" id="WSTB01000011">
    <property type="protein sequence ID" value="MWB96171.1"/>
    <property type="molecule type" value="Genomic_DNA"/>
</dbReference>
<sequence>MKKTITYCLLLFFSLTVNAQEFTDVEYVASINKIIQNNQVTFVINSESGKLDKISYNEGQIFYNSEPEGSLSYFNLIEISAYQIKDNSLILIDEEYDKEVFKFTGISKTDASKIILELRNLYLPYIKKLNKFKNENGLFQGTSDLKAQQWTKL</sequence>
<accession>A0A6I4NQ14</accession>
<keyword evidence="1" id="KW-0732">Signal</keyword>
<proteinExistence type="predicted"/>
<dbReference type="RefSeq" id="WP_160376072.1">
    <property type="nucleotide sequence ID" value="NZ_WSTB01000011.1"/>
</dbReference>
<protein>
    <recommendedName>
        <fullName evidence="4">DUF4369 domain-containing protein</fullName>
    </recommendedName>
</protein>
<dbReference type="Proteomes" id="UP000471501">
    <property type="component" value="Unassembled WGS sequence"/>
</dbReference>
<evidence type="ECO:0000313" key="3">
    <source>
        <dbReference type="Proteomes" id="UP000471501"/>
    </source>
</evidence>
<feature type="chain" id="PRO_5026130769" description="DUF4369 domain-containing protein" evidence="1">
    <location>
        <begin position="20"/>
        <end position="153"/>
    </location>
</feature>
<comment type="caution">
    <text evidence="2">The sequence shown here is derived from an EMBL/GenBank/DDBJ whole genome shotgun (WGS) entry which is preliminary data.</text>
</comment>
<dbReference type="AlphaFoldDB" id="A0A6I4NQ14"/>
<name>A0A6I4NQ14_9FLAO</name>
<gene>
    <name evidence="2" type="ORF">GON26_17550</name>
</gene>
<evidence type="ECO:0000313" key="2">
    <source>
        <dbReference type="EMBL" id="MWB96171.1"/>
    </source>
</evidence>
<reference evidence="2 3" key="1">
    <citation type="submission" date="2019-12" db="EMBL/GenBank/DDBJ databases">
        <authorList>
            <person name="Kim Y.S."/>
        </authorList>
    </citation>
    <scope>NUCLEOTIDE SEQUENCE [LARGE SCALE GENOMIC DNA]</scope>
    <source>
        <strain evidence="2 3">GA093</strain>
    </source>
</reference>
<feature type="signal peptide" evidence="1">
    <location>
        <begin position="1"/>
        <end position="19"/>
    </location>
</feature>
<evidence type="ECO:0008006" key="4">
    <source>
        <dbReference type="Google" id="ProtNLM"/>
    </source>
</evidence>
<organism evidence="2 3">
    <name type="scientific">Flavobacterium hydrocarbonoxydans</name>
    <dbReference type="NCBI Taxonomy" id="2683249"/>
    <lineage>
        <taxon>Bacteria</taxon>
        <taxon>Pseudomonadati</taxon>
        <taxon>Bacteroidota</taxon>
        <taxon>Flavobacteriia</taxon>
        <taxon>Flavobacteriales</taxon>
        <taxon>Flavobacteriaceae</taxon>
        <taxon>Flavobacterium</taxon>
    </lineage>
</organism>
<evidence type="ECO:0000256" key="1">
    <source>
        <dbReference type="SAM" id="SignalP"/>
    </source>
</evidence>